<dbReference type="AlphaFoldDB" id="A0A316Y8D5"/>
<protein>
    <recommendedName>
        <fullName evidence="2">HNH nuclease domain-containing protein</fullName>
    </recommendedName>
</protein>
<keyword evidence="4" id="KW-1185">Reference proteome</keyword>
<feature type="region of interest" description="Disordered" evidence="1">
    <location>
        <begin position="112"/>
        <end position="131"/>
    </location>
</feature>
<feature type="domain" description="HNH nuclease" evidence="2">
    <location>
        <begin position="146"/>
        <end position="205"/>
    </location>
</feature>
<dbReference type="RefSeq" id="XP_025373678.1">
    <property type="nucleotide sequence ID" value="XM_025523757.1"/>
</dbReference>
<dbReference type="OrthoDB" id="3269637at2759"/>
<evidence type="ECO:0000259" key="2">
    <source>
        <dbReference type="Pfam" id="PF13391"/>
    </source>
</evidence>
<gene>
    <name evidence="3" type="ORF">FA10DRAFT_282258</name>
</gene>
<dbReference type="Pfam" id="PF13391">
    <property type="entry name" value="HNH_2"/>
    <property type="match status" value="1"/>
</dbReference>
<name>A0A316Y8D5_9BASI</name>
<reference evidence="3 4" key="1">
    <citation type="journal article" date="2018" name="Mol. Biol. Evol.">
        <title>Broad Genomic Sampling Reveals a Smut Pathogenic Ancestry of the Fungal Clade Ustilaginomycotina.</title>
        <authorList>
            <person name="Kijpornyongpan T."/>
            <person name="Mondo S.J."/>
            <person name="Barry K."/>
            <person name="Sandor L."/>
            <person name="Lee J."/>
            <person name="Lipzen A."/>
            <person name="Pangilinan J."/>
            <person name="LaButti K."/>
            <person name="Hainaut M."/>
            <person name="Henrissat B."/>
            <person name="Grigoriev I.V."/>
            <person name="Spatafora J.W."/>
            <person name="Aime M.C."/>
        </authorList>
    </citation>
    <scope>NUCLEOTIDE SEQUENCE [LARGE SCALE GENOMIC DNA]</scope>
    <source>
        <strain evidence="3 4">MCA 4198</strain>
    </source>
</reference>
<dbReference type="STRING" id="215250.A0A316Y8D5"/>
<accession>A0A316Y8D5</accession>
<evidence type="ECO:0000313" key="4">
    <source>
        <dbReference type="Proteomes" id="UP000245768"/>
    </source>
</evidence>
<evidence type="ECO:0000313" key="3">
    <source>
        <dbReference type="EMBL" id="PWN86480.1"/>
    </source>
</evidence>
<proteinExistence type="predicted"/>
<dbReference type="InterPro" id="IPR003615">
    <property type="entry name" value="HNH_nuc"/>
</dbReference>
<dbReference type="EMBL" id="KZ819646">
    <property type="protein sequence ID" value="PWN86480.1"/>
    <property type="molecule type" value="Genomic_DNA"/>
</dbReference>
<organism evidence="3 4">
    <name type="scientific">Acaromyces ingoldii</name>
    <dbReference type="NCBI Taxonomy" id="215250"/>
    <lineage>
        <taxon>Eukaryota</taxon>
        <taxon>Fungi</taxon>
        <taxon>Dikarya</taxon>
        <taxon>Basidiomycota</taxon>
        <taxon>Ustilaginomycotina</taxon>
        <taxon>Exobasidiomycetes</taxon>
        <taxon>Exobasidiales</taxon>
        <taxon>Cryptobasidiaceae</taxon>
        <taxon>Acaromyces</taxon>
    </lineage>
</organism>
<sequence length="289" mass="33437">MSNARKAYPLSAQFWRHEGAIIVYDCDQNRLCTIPTGSLASSGDLNWDFVVYCIRACVEEDGFVCAFGERDALDLNQDVTSGRYFFRRGDSPMQPCTLRRGPIGKQRGRVVGERSVGSRSTMSDSKRSSANQQSLRIGVIARDGRCLITEKPYNLCTGSHIVPFSRPDIYAELLGYEDEWLFETWMGLLLEDGIHKCFDRYEISIYPRGDQEWVVHVFYSPDRSLFEYHGKRFDSSRFQLPRPFWPSRDLLLWHHLQSSFAEPLLYSCLSLWDEPQIEHSLLREHSLLD</sequence>
<dbReference type="GeneID" id="37045673"/>
<dbReference type="InParanoid" id="A0A316Y8D5"/>
<dbReference type="Proteomes" id="UP000245768">
    <property type="component" value="Unassembled WGS sequence"/>
</dbReference>
<evidence type="ECO:0000256" key="1">
    <source>
        <dbReference type="SAM" id="MobiDB-lite"/>
    </source>
</evidence>